<keyword evidence="3 6" id="KW-1133">Transmembrane helix</keyword>
<keyword evidence="8" id="KW-1185">Reference proteome</keyword>
<gene>
    <name evidence="7" type="ORF">NBO_8g0035</name>
</gene>
<evidence type="ECO:0000256" key="1">
    <source>
        <dbReference type="ARBA" id="ARBA00004141"/>
    </source>
</evidence>
<keyword evidence="5" id="KW-0862">Zinc</keyword>
<evidence type="ECO:0000313" key="8">
    <source>
        <dbReference type="Proteomes" id="UP000016927"/>
    </source>
</evidence>
<dbReference type="GO" id="GO:0046872">
    <property type="term" value="F:metal ion binding"/>
    <property type="evidence" value="ECO:0007669"/>
    <property type="project" value="UniProtKB-KW"/>
</dbReference>
<feature type="binding site" evidence="5">
    <location>
        <position position="193"/>
    </location>
    <ligand>
        <name>Zn(2+)</name>
        <dbReference type="ChEBI" id="CHEBI:29105"/>
    </ligand>
</feature>
<feature type="transmembrane region" description="Helical" evidence="6">
    <location>
        <begin position="77"/>
        <end position="96"/>
    </location>
</feature>
<dbReference type="OrthoDB" id="529367at2759"/>
<feature type="binding site" evidence="5">
    <location>
        <position position="189"/>
    </location>
    <ligand>
        <name>Zn(2+)</name>
        <dbReference type="ChEBI" id="CHEBI:29105"/>
    </ligand>
</feature>
<dbReference type="EMBL" id="KB908916">
    <property type="protein sequence ID" value="EOB15171.1"/>
    <property type="molecule type" value="Genomic_DNA"/>
</dbReference>
<dbReference type="PANTHER" id="PTHR20855:SF3">
    <property type="entry name" value="LD03007P"/>
    <property type="match status" value="1"/>
</dbReference>
<dbReference type="AlphaFoldDB" id="R0KW86"/>
<evidence type="ECO:0000256" key="2">
    <source>
        <dbReference type="ARBA" id="ARBA00022692"/>
    </source>
</evidence>
<dbReference type="PANTHER" id="PTHR20855">
    <property type="entry name" value="ADIPOR/PROGESTIN RECEPTOR-RELATED"/>
    <property type="match status" value="1"/>
</dbReference>
<feature type="transmembrane region" description="Helical" evidence="6">
    <location>
        <begin position="12"/>
        <end position="31"/>
    </location>
</feature>
<dbReference type="STRING" id="578461.R0KW86"/>
<evidence type="ECO:0000256" key="4">
    <source>
        <dbReference type="ARBA" id="ARBA00023136"/>
    </source>
</evidence>
<dbReference type="HOGENOM" id="CLU_051078_2_2_1"/>
<keyword evidence="5" id="KW-0479">Metal-binding</keyword>
<name>R0KW86_NOSB1</name>
<keyword evidence="4 6" id="KW-0472">Membrane</keyword>
<evidence type="ECO:0000313" key="7">
    <source>
        <dbReference type="EMBL" id="EOB15171.1"/>
    </source>
</evidence>
<organism evidence="7 8">
    <name type="scientific">Nosema bombycis (strain CQ1 / CVCC 102059)</name>
    <name type="common">Microsporidian parasite</name>
    <name type="synonym">Pebrine of silkworm</name>
    <dbReference type="NCBI Taxonomy" id="578461"/>
    <lineage>
        <taxon>Eukaryota</taxon>
        <taxon>Fungi</taxon>
        <taxon>Fungi incertae sedis</taxon>
        <taxon>Microsporidia</taxon>
        <taxon>Nosematidae</taxon>
        <taxon>Nosema</taxon>
    </lineage>
</organism>
<dbReference type="InterPro" id="IPR004254">
    <property type="entry name" value="AdipoR/HlyIII-related"/>
</dbReference>
<accession>R0KW86</accession>
<evidence type="ECO:0000256" key="6">
    <source>
        <dbReference type="SAM" id="Phobius"/>
    </source>
</evidence>
<proteinExistence type="predicted"/>
<evidence type="ECO:0000256" key="5">
    <source>
        <dbReference type="PIRSR" id="PIRSR604254-1"/>
    </source>
</evidence>
<keyword evidence="2 6" id="KW-0812">Transmembrane</keyword>
<dbReference type="VEuPathDB" id="MicrosporidiaDB:NBO_8g0035"/>
<protein>
    <submittedName>
        <fullName evidence="7">Putative membrane protein</fullName>
    </submittedName>
</protein>
<feature type="transmembrane region" description="Helical" evidence="6">
    <location>
        <begin position="191"/>
        <end position="212"/>
    </location>
</feature>
<feature type="transmembrane region" description="Helical" evidence="6">
    <location>
        <begin position="103"/>
        <end position="121"/>
    </location>
</feature>
<feature type="transmembrane region" description="Helical" evidence="6">
    <location>
        <begin position="38"/>
        <end position="57"/>
    </location>
</feature>
<reference evidence="7 8" key="1">
    <citation type="journal article" date="2013" name="BMC Genomics">
        <title>Comparative genomics of parasitic silkworm microsporidia reveal an association between genome expansion and host adaptation.</title>
        <authorList>
            <person name="Pan G."/>
            <person name="Xu J."/>
            <person name="Li T."/>
            <person name="Xia Q."/>
            <person name="Liu S.L."/>
            <person name="Zhang G."/>
            <person name="Li S."/>
            <person name="Li C."/>
            <person name="Liu H."/>
            <person name="Yang L."/>
            <person name="Liu T."/>
            <person name="Zhang X."/>
            <person name="Wu Z."/>
            <person name="Fan W."/>
            <person name="Dang X."/>
            <person name="Xiang H."/>
            <person name="Tao M."/>
            <person name="Li Y."/>
            <person name="Hu J."/>
            <person name="Li Z."/>
            <person name="Lin L."/>
            <person name="Luo J."/>
            <person name="Geng L."/>
            <person name="Wang L."/>
            <person name="Long M."/>
            <person name="Wan Y."/>
            <person name="He N."/>
            <person name="Zhang Z."/>
            <person name="Lu C."/>
            <person name="Keeling P.J."/>
            <person name="Wang J."/>
            <person name="Xiang Z."/>
            <person name="Zhou Z."/>
        </authorList>
    </citation>
    <scope>NUCLEOTIDE SEQUENCE [LARGE SCALE GENOMIC DNA]</scope>
    <source>
        <strain evidence="8">CQ1 / CVCC 102059</strain>
    </source>
</reference>
<feature type="binding site" evidence="5">
    <location>
        <position position="58"/>
    </location>
    <ligand>
        <name>Zn(2+)</name>
        <dbReference type="ChEBI" id="CHEBI:29105"/>
    </ligand>
</feature>
<dbReference type="Pfam" id="PF03006">
    <property type="entry name" value="HlyIII"/>
    <property type="match status" value="1"/>
</dbReference>
<dbReference type="Proteomes" id="UP000016927">
    <property type="component" value="Unassembled WGS sequence"/>
</dbReference>
<comment type="subcellular location">
    <subcellularLocation>
        <location evidence="1">Membrane</location>
        <topology evidence="1">Multi-pass membrane protein</topology>
    </subcellularLocation>
</comment>
<feature type="transmembrane region" description="Helical" evidence="6">
    <location>
        <begin position="157"/>
        <end position="176"/>
    </location>
</feature>
<feature type="transmembrane region" description="Helical" evidence="6">
    <location>
        <begin position="127"/>
        <end position="145"/>
    </location>
</feature>
<sequence>MDTIKPLLRGRFHQAAFYLTLGTTALYLACWSLRRGDIGIAIFLLSQLTLFGVSYKYHTTTWKSPKMRMLFRFLDHISIFILISGTQTSVVLNLLPPSKYTKYLLTLTWSITIGGIAKIVLLRKLGHVFDLVLYILHGASVVPFFKILIDNLRLIDLGLFVIGGVVYIAGGIIFGIERPNPYPKVFGYHEIFHVFTIIANYCFFVPVLRNYLLSLKAQFGN</sequence>
<evidence type="ECO:0000256" key="3">
    <source>
        <dbReference type="ARBA" id="ARBA00022989"/>
    </source>
</evidence>
<dbReference type="OMA" id="RIHQIAF"/>
<dbReference type="GO" id="GO:0016020">
    <property type="term" value="C:membrane"/>
    <property type="evidence" value="ECO:0007669"/>
    <property type="project" value="UniProtKB-SubCell"/>
</dbReference>